<evidence type="ECO:0000313" key="2">
    <source>
        <dbReference type="Proteomes" id="UP000295706"/>
    </source>
</evidence>
<evidence type="ECO:0000313" key="1">
    <source>
        <dbReference type="EMBL" id="TDB62367.1"/>
    </source>
</evidence>
<dbReference type="RefSeq" id="WP_132120434.1">
    <property type="nucleotide sequence ID" value="NZ_SMJU01000012.1"/>
</dbReference>
<dbReference type="EMBL" id="SMJU01000012">
    <property type="protein sequence ID" value="TDB62367.1"/>
    <property type="molecule type" value="Genomic_DNA"/>
</dbReference>
<keyword evidence="2" id="KW-1185">Reference proteome</keyword>
<name>A0A4R4K4K4_9BACT</name>
<gene>
    <name evidence="1" type="ORF">EZE20_18470</name>
</gene>
<dbReference type="AlphaFoldDB" id="A0A4R4K4K4"/>
<protein>
    <submittedName>
        <fullName evidence="1">Uncharacterized protein</fullName>
    </submittedName>
</protein>
<proteinExistence type="predicted"/>
<sequence>MHTQITDGNELYRTPKGRSWQCDVTNRVYIQFEGTTIAFKVQDFSSFYRKVVAVNIHEMIFNLSDQYDFERIEAPQNGVSLKLTLCEILQLRDLLDGTKFALKLNSLLHEVFGEVSMA</sequence>
<reference evidence="1 2" key="1">
    <citation type="submission" date="2019-02" db="EMBL/GenBank/DDBJ databases">
        <title>Arundinibacter roseus gen. nov., sp. nov., a new member of the family Cytophagaceae.</title>
        <authorList>
            <person name="Szuroczki S."/>
            <person name="Khayer B."/>
            <person name="Sproer C."/>
            <person name="Toumi M."/>
            <person name="Szabo A."/>
            <person name="Felfoldi T."/>
            <person name="Schumann P."/>
            <person name="Toth E."/>
        </authorList>
    </citation>
    <scope>NUCLEOTIDE SEQUENCE [LARGE SCALE GENOMIC DNA]</scope>
    <source>
        <strain evidence="1 2">DMA-k-7a</strain>
    </source>
</reference>
<comment type="caution">
    <text evidence="1">The sequence shown here is derived from an EMBL/GenBank/DDBJ whole genome shotgun (WGS) entry which is preliminary data.</text>
</comment>
<organism evidence="1 2">
    <name type="scientific">Arundinibacter roseus</name>
    <dbReference type="NCBI Taxonomy" id="2070510"/>
    <lineage>
        <taxon>Bacteria</taxon>
        <taxon>Pseudomonadati</taxon>
        <taxon>Bacteroidota</taxon>
        <taxon>Cytophagia</taxon>
        <taxon>Cytophagales</taxon>
        <taxon>Spirosomataceae</taxon>
        <taxon>Arundinibacter</taxon>
    </lineage>
</organism>
<dbReference type="Proteomes" id="UP000295706">
    <property type="component" value="Unassembled WGS sequence"/>
</dbReference>
<dbReference type="OrthoDB" id="1442094at2"/>
<accession>A0A4R4K4K4</accession>